<dbReference type="PANTHER" id="PTHR42695:SF5">
    <property type="entry name" value="GLUTAMINE AMIDOTRANSFERASE YLR126C-RELATED"/>
    <property type="match status" value="1"/>
</dbReference>
<dbReference type="GO" id="GO:0005829">
    <property type="term" value="C:cytosol"/>
    <property type="evidence" value="ECO:0007669"/>
    <property type="project" value="TreeGrafter"/>
</dbReference>
<gene>
    <name evidence="2" type="ORF">FB557_0568</name>
</gene>
<dbReference type="Proteomes" id="UP000315628">
    <property type="component" value="Unassembled WGS sequence"/>
</dbReference>
<dbReference type="SUPFAM" id="SSF52317">
    <property type="entry name" value="Class I glutamine amidotransferase-like"/>
    <property type="match status" value="1"/>
</dbReference>
<keyword evidence="3" id="KW-1185">Reference proteome</keyword>
<dbReference type="InterPro" id="IPR044992">
    <property type="entry name" value="ChyE-like"/>
</dbReference>
<protein>
    <submittedName>
        <fullName evidence="2">GMP synthase (Glutamine-hydrolysing)</fullName>
    </submittedName>
</protein>
<dbReference type="InterPro" id="IPR017926">
    <property type="entry name" value="GATASE"/>
</dbReference>
<dbReference type="OrthoDB" id="5196541at2"/>
<dbReference type="Pfam" id="PF00117">
    <property type="entry name" value="GATase"/>
    <property type="match status" value="1"/>
</dbReference>
<sequence>MTRVLVVEHQESCPPAAVGRWLEGEGVELAIVRPYLGDVVPEDLGECDGLVVLGGSMGADEDERARWLPAVRALITRAARERHPVLGICLGHQLAALALGGRTGRNPVGQTVGARTVTRCEEAATDPVAAALPHSAWVPQWNDDAVLALPDGSTALAVNDRGDLLMARFAPTVWGIQGHPEAGREQVERWAATDAGEGGLTGCAVEELPSVLGEVERREPEVESAWRPVVAAWAGLLGAG</sequence>
<evidence type="ECO:0000259" key="1">
    <source>
        <dbReference type="Pfam" id="PF00117"/>
    </source>
</evidence>
<reference evidence="2 3" key="1">
    <citation type="submission" date="2019-06" db="EMBL/GenBank/DDBJ databases">
        <title>Sequencing the genomes of 1000 actinobacteria strains.</title>
        <authorList>
            <person name="Klenk H.-P."/>
        </authorList>
    </citation>
    <scope>NUCLEOTIDE SEQUENCE [LARGE SCALE GENOMIC DNA]</scope>
    <source>
        <strain evidence="2 3">DSM 18935</strain>
    </source>
</reference>
<dbReference type="PANTHER" id="PTHR42695">
    <property type="entry name" value="GLUTAMINE AMIDOTRANSFERASE YLR126C-RELATED"/>
    <property type="match status" value="1"/>
</dbReference>
<organism evidence="2 3">
    <name type="scientific">Marihabitans asiaticum</name>
    <dbReference type="NCBI Taxonomy" id="415218"/>
    <lineage>
        <taxon>Bacteria</taxon>
        <taxon>Bacillati</taxon>
        <taxon>Actinomycetota</taxon>
        <taxon>Actinomycetes</taxon>
        <taxon>Micrococcales</taxon>
        <taxon>Intrasporangiaceae</taxon>
        <taxon>Marihabitans</taxon>
    </lineage>
</organism>
<name>A0A560WHM2_9MICO</name>
<evidence type="ECO:0000313" key="2">
    <source>
        <dbReference type="EMBL" id="TWD17014.1"/>
    </source>
</evidence>
<dbReference type="PROSITE" id="PS51273">
    <property type="entry name" value="GATASE_TYPE_1"/>
    <property type="match status" value="1"/>
</dbReference>
<dbReference type="AlphaFoldDB" id="A0A560WHM2"/>
<dbReference type="CDD" id="cd01741">
    <property type="entry name" value="GATase1_1"/>
    <property type="match status" value="1"/>
</dbReference>
<dbReference type="EMBL" id="VIUW01000001">
    <property type="protein sequence ID" value="TWD17014.1"/>
    <property type="molecule type" value="Genomic_DNA"/>
</dbReference>
<dbReference type="InterPro" id="IPR029062">
    <property type="entry name" value="Class_I_gatase-like"/>
</dbReference>
<dbReference type="RefSeq" id="WP_144855418.1">
    <property type="nucleotide sequence ID" value="NZ_BAAAYT010000002.1"/>
</dbReference>
<dbReference type="Gene3D" id="3.40.50.880">
    <property type="match status" value="1"/>
</dbReference>
<accession>A0A560WHM2</accession>
<evidence type="ECO:0000313" key="3">
    <source>
        <dbReference type="Proteomes" id="UP000315628"/>
    </source>
</evidence>
<proteinExistence type="predicted"/>
<comment type="caution">
    <text evidence="2">The sequence shown here is derived from an EMBL/GenBank/DDBJ whole genome shotgun (WGS) entry which is preliminary data.</text>
</comment>
<feature type="domain" description="Glutamine amidotransferase" evidence="1">
    <location>
        <begin position="27"/>
        <end position="183"/>
    </location>
</feature>